<feature type="compositionally biased region" description="Basic and acidic residues" evidence="1">
    <location>
        <begin position="36"/>
        <end position="48"/>
    </location>
</feature>
<feature type="region of interest" description="Disordered" evidence="1">
    <location>
        <begin position="1"/>
        <end position="70"/>
    </location>
</feature>
<proteinExistence type="predicted"/>
<accession>A0A8C8R761</accession>
<dbReference type="AlphaFoldDB" id="A0A8C8R761"/>
<name>A0A8C8R761_9SAUR</name>
<keyword evidence="3" id="KW-1185">Reference proteome</keyword>
<evidence type="ECO:0000313" key="2">
    <source>
        <dbReference type="Ensembl" id="ENSPCEP00000000948.1"/>
    </source>
</evidence>
<organism evidence="2 3">
    <name type="scientific">Pelusios castaneus</name>
    <name type="common">West African mud turtle</name>
    <dbReference type="NCBI Taxonomy" id="367368"/>
    <lineage>
        <taxon>Eukaryota</taxon>
        <taxon>Metazoa</taxon>
        <taxon>Chordata</taxon>
        <taxon>Craniata</taxon>
        <taxon>Vertebrata</taxon>
        <taxon>Euteleostomi</taxon>
        <taxon>Archelosauria</taxon>
        <taxon>Testudinata</taxon>
        <taxon>Testudines</taxon>
        <taxon>Pleurodira</taxon>
        <taxon>Pelomedusidae</taxon>
        <taxon>Pelusios</taxon>
    </lineage>
</organism>
<dbReference type="PANTHER" id="PTHR48421">
    <property type="entry name" value="MYCBP-ASSOCIATED PROTEIN"/>
    <property type="match status" value="1"/>
</dbReference>
<dbReference type="Ensembl" id="ENSPCET00000000984.1">
    <property type="protein sequence ID" value="ENSPCEP00000000948.1"/>
    <property type="gene ID" value="ENSPCEG00000000794.1"/>
</dbReference>
<evidence type="ECO:0000313" key="3">
    <source>
        <dbReference type="Proteomes" id="UP000694393"/>
    </source>
</evidence>
<feature type="compositionally biased region" description="Basic and acidic residues" evidence="1">
    <location>
        <begin position="820"/>
        <end position="872"/>
    </location>
</feature>
<dbReference type="InterPro" id="IPR032707">
    <property type="entry name" value="MYCBPAP"/>
</dbReference>
<protein>
    <submittedName>
        <fullName evidence="2">MYCBP associated protein</fullName>
    </submittedName>
</protein>
<dbReference type="Pfam" id="PF14646">
    <property type="entry name" value="MYCBPAP"/>
    <property type="match status" value="1"/>
</dbReference>
<dbReference type="PANTHER" id="PTHR48421:SF1">
    <property type="entry name" value="MYCBP-ASSOCIATED PROTEIN"/>
    <property type="match status" value="1"/>
</dbReference>
<reference evidence="2" key="2">
    <citation type="submission" date="2025-09" db="UniProtKB">
        <authorList>
            <consortium name="Ensembl"/>
        </authorList>
    </citation>
    <scope>IDENTIFICATION</scope>
</reference>
<sequence length="951" mass="108553">MQSSPPLPPPGGKKEPRGGRRVPSLTAVSEAISKSGKKEARSRTPQDKKRVKTFEQPSPPIQEEPEPVSSVLQGDEIQALAIKVEDLQKLHTPRLPQESERTPITRKFLIRRRKPQEAGRKAQLLVAYPTVAESSKKPLNYSAPEGPFVDNCEQILPHNILGSLQEFKREALARGNTELAELIGDSHLDGTVAALEKYRETHEEGKRRKCLWAPPAQHRALQNWNHNVALRKKQQRFLSKFLQKPENELLMNLSEDYRRIQEERHLIDRSLPALHSGKGYRVGSEFWSQPESIGDELTGLMMTLTQKERGYPEPITHVGKPGTVRMEMGSRAAKESPYRLTWDKSLFLSYRRQELKSILEELDFNHPDLDGLEVIGKGQPFTSVSAQYFPLCQDNKEVATEEKENPDPLEDYPDVVPEPILGPSLKFCGQPARWINSTTSHRDEVGISARITFEVLAGEKAESCLTVSNDGTAAIWYDWRRQPQPVTFKETKEKGMQYFYFNTRPGVILPGETRNFSFFFKSGNAGIFSESWEFGTHPMLLGGAVLQVCLWGIAVYEDKLADLRNELESDLAVREVAVIVQENLKELLDRIRTPERVPSPVDAYITEEELFHRKNPELHYQHQVVKELHELWRQHMNFPSTSEEEESSHQKTIVQPVSGQKTVVQEIWIRKSATEIARQKSITGEIPQLKSAVEEMPCRKSIVEEILSHMFNVEEEEVSQPEWNLSFEDFKQALQLIPEEEKREAALTQLNKAALELCVVQRPIQSDLPYQTCFQLWRETVDGLVSRSLLLRSLLGMPEKDTYVETVPEETVDSKQIVKGGKEDRKALQKEDKKLAGGKDKEDKKGATKSTGKEREERPNSRKTKGKDEKRVRTPSLTREVKELILPLDSIDSDQVESRQEPVDPIVLEKYHEKLYVEVYGLLDSMVSNMVFLLEQLKEDAQKQKSKAFSV</sequence>
<evidence type="ECO:0000256" key="1">
    <source>
        <dbReference type="SAM" id="MobiDB-lite"/>
    </source>
</evidence>
<feature type="region of interest" description="Disordered" evidence="1">
    <location>
        <begin position="806"/>
        <end position="876"/>
    </location>
</feature>
<dbReference type="Proteomes" id="UP000694393">
    <property type="component" value="Unplaced"/>
</dbReference>
<reference evidence="2" key="1">
    <citation type="submission" date="2025-08" db="UniProtKB">
        <authorList>
            <consortium name="Ensembl"/>
        </authorList>
    </citation>
    <scope>IDENTIFICATION</scope>
</reference>
<feature type="compositionally biased region" description="Pro residues" evidence="1">
    <location>
        <begin position="1"/>
        <end position="11"/>
    </location>
</feature>